<accession>A0AAN4QA97</accession>
<dbReference type="Proteomes" id="UP000248291">
    <property type="component" value="Unassembled WGS sequence"/>
</dbReference>
<feature type="region of interest" description="Disordered" evidence="1">
    <location>
        <begin position="394"/>
        <end position="419"/>
    </location>
</feature>
<protein>
    <submittedName>
        <fullName evidence="2">Uncharacterized protein</fullName>
    </submittedName>
</protein>
<dbReference type="EMBL" id="BGKA01000228">
    <property type="protein sequence ID" value="GBH19759.1"/>
    <property type="molecule type" value="Genomic_DNA"/>
</dbReference>
<proteinExistence type="predicted"/>
<evidence type="ECO:0000313" key="3">
    <source>
        <dbReference type="Proteomes" id="UP000248291"/>
    </source>
</evidence>
<sequence length="458" mass="47893">MISVVRVQVGDAELASGLLDSAGLFDQCSDGVTYHLIAGSVTCGNQLVKVLALVGVINDGLQLGLGIVQIGAQCSVGGRVYFGDQRREAWAADFAAVSAGVFAQVNVADAFAVVEVRVVRVVAEAVVLIFAGVGFQCDFHALACQFTQRQAAHAEEHLAQAAFAGLGFQGCTVVVGHTGFPVAGHFFQIADQQVSDGLEVGAAAIVMAAGCAGTFEVVAGRASAGARAGAVQVLAPEQEFDGVVAGGNVGFRPPQLVQAGEFLGGDFLHIDLVFTHLNLGVGDDVGGSARVAQRVLVVLGYIVDQAFVQGPGVNLSFPVVDDGVAEAEDFALHVRHARSDPRITSSFQGFVIGLGQKRVDGRAQFFRSAFGIVEYRRHHVGVVGDDSLGSRVVGLGSRGRGRGRRGCRRSRSRSGRGSSRCWRGSLVLAFAATSERDSDGQQTSGCQRHTNHDGILHR</sequence>
<feature type="compositionally biased region" description="Basic residues" evidence="1">
    <location>
        <begin position="399"/>
        <end position="414"/>
    </location>
</feature>
<evidence type="ECO:0000313" key="2">
    <source>
        <dbReference type="EMBL" id="GBH19759.1"/>
    </source>
</evidence>
<organism evidence="2 3">
    <name type="scientific">Pseudomonas syringae pv. actinidiae</name>
    <dbReference type="NCBI Taxonomy" id="103796"/>
    <lineage>
        <taxon>Bacteria</taxon>
        <taxon>Pseudomonadati</taxon>
        <taxon>Pseudomonadota</taxon>
        <taxon>Gammaproteobacteria</taxon>
        <taxon>Pseudomonadales</taxon>
        <taxon>Pseudomonadaceae</taxon>
        <taxon>Pseudomonas</taxon>
        <taxon>Pseudomonas syringae</taxon>
    </lineage>
</organism>
<feature type="region of interest" description="Disordered" evidence="1">
    <location>
        <begin position="434"/>
        <end position="458"/>
    </location>
</feature>
<gene>
    <name evidence="2" type="ORF">KPSA3_05773</name>
</gene>
<dbReference type="AlphaFoldDB" id="A0AAN4QA97"/>
<name>A0AAN4QA97_PSESF</name>
<comment type="caution">
    <text evidence="2">The sequence shown here is derived from an EMBL/GenBank/DDBJ whole genome shotgun (WGS) entry which is preliminary data.</text>
</comment>
<reference evidence="2 3" key="1">
    <citation type="submission" date="2018-04" db="EMBL/GenBank/DDBJ databases">
        <title>Draft genome sequence of Pseudomonas syringae pv. actinidiae biovar 3 strains isolated from kiwifruit in Kagawa prefecture.</title>
        <authorList>
            <person name="Tabuchi M."/>
            <person name="Saito M."/>
            <person name="Fujiwara S."/>
            <person name="Sasa N."/>
            <person name="Akimitsu K."/>
            <person name="Gomi K."/>
            <person name="Konishi-Sugita S."/>
            <person name="Hamano K."/>
            <person name="Kataoka I."/>
        </authorList>
    </citation>
    <scope>NUCLEOTIDE SEQUENCE [LARGE SCALE GENOMIC DNA]</scope>
    <source>
        <strain evidence="2 3">MAFF212211</strain>
    </source>
</reference>
<evidence type="ECO:0000256" key="1">
    <source>
        <dbReference type="SAM" id="MobiDB-lite"/>
    </source>
</evidence>